<dbReference type="Pfam" id="PF00147">
    <property type="entry name" value="Fibrinogen_C"/>
    <property type="match status" value="1"/>
</dbReference>
<dbReference type="InterPro" id="IPR002181">
    <property type="entry name" value="Fibrinogen_a/b/g_C_dom"/>
</dbReference>
<dbReference type="InterPro" id="IPR036056">
    <property type="entry name" value="Fibrinogen-like_C"/>
</dbReference>
<dbReference type="GO" id="GO:0005615">
    <property type="term" value="C:extracellular space"/>
    <property type="evidence" value="ECO:0007669"/>
    <property type="project" value="TreeGrafter"/>
</dbReference>
<sequence>MDSDIVPFLSSFEINPSSENNVDAGEDTASTSEKMLTSLLFVGTILCSLDAYEFAIALQKSEYFSDEGDVSYENDNGTLLEVTKSSRMTNSRCAAECLQDLSCNAIELCSTPTAKTCRLSRSWKYTGCTLSRPTCRRFQIVLQRRQDGSEDFYRNWTDYEFGFGSPASEVWLGNKYIHRLTADGHTVLRIELEDHDGNKRYAEYSSFTVADVTDNYRIQVSGYTGDAVRGCLWCGRKREYPQKNHVSKRASAIPYHNHGDRTRVTAVNPKKEPPKKKRRVTEGVLPSLYCPVQTIPIALFTSTLVKQL</sequence>
<name>K1QG89_MAGGI</name>
<organism evidence="1">
    <name type="scientific">Magallana gigas</name>
    <name type="common">Pacific oyster</name>
    <name type="synonym">Crassostrea gigas</name>
    <dbReference type="NCBI Taxonomy" id="29159"/>
    <lineage>
        <taxon>Eukaryota</taxon>
        <taxon>Metazoa</taxon>
        <taxon>Spiralia</taxon>
        <taxon>Lophotrochozoa</taxon>
        <taxon>Mollusca</taxon>
        <taxon>Bivalvia</taxon>
        <taxon>Autobranchia</taxon>
        <taxon>Pteriomorphia</taxon>
        <taxon>Ostreida</taxon>
        <taxon>Ostreoidea</taxon>
        <taxon>Ostreidae</taxon>
        <taxon>Magallana</taxon>
    </lineage>
</organism>
<proteinExistence type="predicted"/>
<reference evidence="1" key="1">
    <citation type="journal article" date="2012" name="Nature">
        <title>The oyster genome reveals stress adaptation and complexity of shell formation.</title>
        <authorList>
            <person name="Zhang G."/>
            <person name="Fang X."/>
            <person name="Guo X."/>
            <person name="Li L."/>
            <person name="Luo R."/>
            <person name="Xu F."/>
            <person name="Yang P."/>
            <person name="Zhang L."/>
            <person name="Wang X."/>
            <person name="Qi H."/>
            <person name="Xiong Z."/>
            <person name="Que H."/>
            <person name="Xie Y."/>
            <person name="Holland P.W."/>
            <person name="Paps J."/>
            <person name="Zhu Y."/>
            <person name="Wu F."/>
            <person name="Chen Y."/>
            <person name="Wang J."/>
            <person name="Peng C."/>
            <person name="Meng J."/>
            <person name="Yang L."/>
            <person name="Liu J."/>
            <person name="Wen B."/>
            <person name="Zhang N."/>
            <person name="Huang Z."/>
            <person name="Zhu Q."/>
            <person name="Feng Y."/>
            <person name="Mount A."/>
            <person name="Hedgecock D."/>
            <person name="Xu Z."/>
            <person name="Liu Y."/>
            <person name="Domazet-Loso T."/>
            <person name="Du Y."/>
            <person name="Sun X."/>
            <person name="Zhang S."/>
            <person name="Liu B."/>
            <person name="Cheng P."/>
            <person name="Jiang X."/>
            <person name="Li J."/>
            <person name="Fan D."/>
            <person name="Wang W."/>
            <person name="Fu W."/>
            <person name="Wang T."/>
            <person name="Wang B."/>
            <person name="Zhang J."/>
            <person name="Peng Z."/>
            <person name="Li Y."/>
            <person name="Li N."/>
            <person name="Wang J."/>
            <person name="Chen M."/>
            <person name="He Y."/>
            <person name="Tan F."/>
            <person name="Song X."/>
            <person name="Zheng Q."/>
            <person name="Huang R."/>
            <person name="Yang H."/>
            <person name="Du X."/>
            <person name="Chen L."/>
            <person name="Yang M."/>
            <person name="Gaffney P.M."/>
            <person name="Wang S."/>
            <person name="Luo L."/>
            <person name="She Z."/>
            <person name="Ming Y."/>
            <person name="Huang W."/>
            <person name="Zhang S."/>
            <person name="Huang B."/>
            <person name="Zhang Y."/>
            <person name="Qu T."/>
            <person name="Ni P."/>
            <person name="Miao G."/>
            <person name="Wang J."/>
            <person name="Wang Q."/>
            <person name="Steinberg C.E."/>
            <person name="Wang H."/>
            <person name="Li N."/>
            <person name="Qian L."/>
            <person name="Zhang G."/>
            <person name="Li Y."/>
            <person name="Yang H."/>
            <person name="Liu X."/>
            <person name="Wang J."/>
            <person name="Yin Y."/>
            <person name="Wang J."/>
        </authorList>
    </citation>
    <scope>NUCLEOTIDE SEQUENCE [LARGE SCALE GENOMIC DNA]</scope>
    <source>
        <strain evidence="1">05x7-T-G4-1.051#20</strain>
    </source>
</reference>
<dbReference type="InParanoid" id="K1QG89"/>
<dbReference type="EMBL" id="JH818886">
    <property type="protein sequence ID" value="EKC30079.1"/>
    <property type="molecule type" value="Genomic_DNA"/>
</dbReference>
<dbReference type="PROSITE" id="PS51406">
    <property type="entry name" value="FIBRINOGEN_C_2"/>
    <property type="match status" value="1"/>
</dbReference>
<dbReference type="InterPro" id="IPR050373">
    <property type="entry name" value="Fibrinogen_C-term_domain"/>
</dbReference>
<dbReference type="Gene3D" id="3.90.215.10">
    <property type="entry name" value="Gamma Fibrinogen, chain A, domain 1"/>
    <property type="match status" value="1"/>
</dbReference>
<protein>
    <submittedName>
        <fullName evidence="1">Angiopoietin-4</fullName>
    </submittedName>
</protein>
<dbReference type="SUPFAM" id="SSF56496">
    <property type="entry name" value="Fibrinogen C-terminal domain-like"/>
    <property type="match status" value="1"/>
</dbReference>
<gene>
    <name evidence="1" type="ORF">CGI_10009597</name>
</gene>
<dbReference type="AlphaFoldDB" id="K1QG89"/>
<dbReference type="PANTHER" id="PTHR19143">
    <property type="entry name" value="FIBRINOGEN/TENASCIN/ANGIOPOEITIN"/>
    <property type="match status" value="1"/>
</dbReference>
<accession>K1QG89</accession>
<evidence type="ECO:0000313" key="1">
    <source>
        <dbReference type="EMBL" id="EKC30079.1"/>
    </source>
</evidence>
<dbReference type="HOGENOM" id="CLU_903846_0_0_1"/>
<dbReference type="InterPro" id="IPR014716">
    <property type="entry name" value="Fibrinogen_a/b/g_C_1"/>
</dbReference>
<dbReference type="SMART" id="SM00186">
    <property type="entry name" value="FBG"/>
    <property type="match status" value="1"/>
</dbReference>